<organism evidence="1 2">
    <name type="scientific">Shewanella sedimentimangrovi</name>
    <dbReference type="NCBI Taxonomy" id="2814293"/>
    <lineage>
        <taxon>Bacteria</taxon>
        <taxon>Pseudomonadati</taxon>
        <taxon>Pseudomonadota</taxon>
        <taxon>Gammaproteobacteria</taxon>
        <taxon>Alteromonadales</taxon>
        <taxon>Shewanellaceae</taxon>
        <taxon>Shewanella</taxon>
    </lineage>
</organism>
<sequence>MATEYIRSTHAIVHKGMARADGRLTLTEEALCFEPLNKGFGLGPYRLPLGDIIKVETYSLPPFIPEGIKVSLSDGSYRRFVMMDAQGWARLLQETLGA</sequence>
<dbReference type="EMBL" id="CP071502">
    <property type="protein sequence ID" value="QSX35672.1"/>
    <property type="molecule type" value="Genomic_DNA"/>
</dbReference>
<protein>
    <recommendedName>
        <fullName evidence="3">GRAM domain-containing protein</fullName>
    </recommendedName>
</protein>
<evidence type="ECO:0000313" key="2">
    <source>
        <dbReference type="Proteomes" id="UP000663207"/>
    </source>
</evidence>
<gene>
    <name evidence="1" type="ORF">JYB85_09730</name>
</gene>
<evidence type="ECO:0000313" key="1">
    <source>
        <dbReference type="EMBL" id="QSX35672.1"/>
    </source>
</evidence>
<name>A0ABX7QW07_9GAMM</name>
<reference evidence="1 2" key="1">
    <citation type="submission" date="2021-03" db="EMBL/GenBank/DDBJ databases">
        <title>Novel species identification of genus Shewanella.</title>
        <authorList>
            <person name="Liu G."/>
            <person name="Zhang Q."/>
        </authorList>
    </citation>
    <scope>NUCLEOTIDE SEQUENCE [LARGE SCALE GENOMIC DNA]</scope>
    <source>
        <strain evidence="1 2">FJAT-52962</strain>
    </source>
</reference>
<accession>A0ABX7QW07</accession>
<dbReference type="Proteomes" id="UP000663207">
    <property type="component" value="Chromosome"/>
</dbReference>
<dbReference type="RefSeq" id="WP_207379159.1">
    <property type="nucleotide sequence ID" value="NZ_CP071502.1"/>
</dbReference>
<proteinExistence type="predicted"/>
<keyword evidence="2" id="KW-1185">Reference proteome</keyword>
<evidence type="ECO:0008006" key="3">
    <source>
        <dbReference type="Google" id="ProtNLM"/>
    </source>
</evidence>